<reference evidence="4" key="1">
    <citation type="submission" date="2023-03" db="EMBL/GenBank/DDBJ databases">
        <authorList>
            <person name="Steffen K."/>
            <person name="Cardenas P."/>
        </authorList>
    </citation>
    <scope>NUCLEOTIDE SEQUENCE</scope>
</reference>
<dbReference type="InterPro" id="IPR041017">
    <property type="entry name" value="Thioredoxin_10"/>
</dbReference>
<comment type="caution">
    <text evidence="4">The sequence shown here is derived from an EMBL/GenBank/DDBJ whole genome shotgun (WGS) entry which is preliminary data.</text>
</comment>
<keyword evidence="2" id="KW-0732">Signal</keyword>
<evidence type="ECO:0000256" key="2">
    <source>
        <dbReference type="SAM" id="SignalP"/>
    </source>
</evidence>
<feature type="compositionally biased region" description="Low complexity" evidence="1">
    <location>
        <begin position="24"/>
        <end position="72"/>
    </location>
</feature>
<organism evidence="4 5">
    <name type="scientific">Geodia barretti</name>
    <name type="common">Barrett's horny sponge</name>
    <dbReference type="NCBI Taxonomy" id="519541"/>
    <lineage>
        <taxon>Eukaryota</taxon>
        <taxon>Metazoa</taxon>
        <taxon>Porifera</taxon>
        <taxon>Demospongiae</taxon>
        <taxon>Heteroscleromorpha</taxon>
        <taxon>Tetractinellida</taxon>
        <taxon>Astrophorina</taxon>
        <taxon>Geodiidae</taxon>
        <taxon>Geodia</taxon>
    </lineage>
</organism>
<evidence type="ECO:0000259" key="3">
    <source>
        <dbReference type="PROSITE" id="PS51352"/>
    </source>
</evidence>
<evidence type="ECO:0000313" key="5">
    <source>
        <dbReference type="Proteomes" id="UP001174909"/>
    </source>
</evidence>
<dbReference type="InterPro" id="IPR013766">
    <property type="entry name" value="Thioredoxin_domain"/>
</dbReference>
<name>A0AA35S061_GEOBA</name>
<dbReference type="Gene3D" id="2.60.120.260">
    <property type="entry name" value="Galactose-binding domain-like"/>
    <property type="match status" value="1"/>
</dbReference>
<sequence length="440" mass="48263">MLLAMILALAVAACGQSAAPVEESEATPAASADATAAPASEGSTAAAQPNTMPTEPATTTPTEAMPATGEPTSMPAAEAKARPIVQDIPNVAGIDAWLNTDEALSVEGLVADGNVVLVDFWTYTCVNCIRTLPFLRDWWSQYEDDGLVILGIHTPEFEFEKDHENVSEALETHDIGWPVAQDNDMVTWRNFENRFWPAKYLFNSHGEMIYSHFGEGAYGETEQKIRNALVEAGADLSDDPLMLPEDQVRDPAFQASRVGGRGRITRELYAGWERNVGVARSGSHPYVAQFEEYFDSILAGGEGLIDVEVPQDLQPDLLYFQGQWSVEPERIRHARETENLEDYLALNYAAKSVNAVLTSDSGEAYRVVVTADGAMLSEENAGADVQWDENGYSYIMVDEPRMYGIIDNPQYLPQSILTMRSDSDDFGLFAFTFGVYAEGP</sequence>
<dbReference type="InterPro" id="IPR050553">
    <property type="entry name" value="Thioredoxin_ResA/DsbE_sf"/>
</dbReference>
<keyword evidence="5" id="KW-1185">Reference proteome</keyword>
<evidence type="ECO:0000313" key="4">
    <source>
        <dbReference type="EMBL" id="CAI8020148.1"/>
    </source>
</evidence>
<feature type="domain" description="Thioredoxin" evidence="3">
    <location>
        <begin position="54"/>
        <end position="230"/>
    </location>
</feature>
<dbReference type="AlphaFoldDB" id="A0AA35S061"/>
<protein>
    <submittedName>
        <fullName evidence="4">Protein DipZ</fullName>
    </submittedName>
</protein>
<gene>
    <name evidence="4" type="ORF">GBAR_LOCUS12058</name>
</gene>
<feature type="chain" id="PRO_5041462576" evidence="2">
    <location>
        <begin position="19"/>
        <end position="440"/>
    </location>
</feature>
<dbReference type="PANTHER" id="PTHR42852">
    <property type="entry name" value="THIOL:DISULFIDE INTERCHANGE PROTEIN DSBE"/>
    <property type="match status" value="1"/>
</dbReference>
<dbReference type="PROSITE" id="PS51352">
    <property type="entry name" value="THIOREDOXIN_2"/>
    <property type="match status" value="1"/>
</dbReference>
<dbReference type="Proteomes" id="UP001174909">
    <property type="component" value="Unassembled WGS sequence"/>
</dbReference>
<dbReference type="InterPro" id="IPR036249">
    <property type="entry name" value="Thioredoxin-like_sf"/>
</dbReference>
<dbReference type="Gene3D" id="3.40.30.10">
    <property type="entry name" value="Glutaredoxin"/>
    <property type="match status" value="1"/>
</dbReference>
<feature type="region of interest" description="Disordered" evidence="1">
    <location>
        <begin position="24"/>
        <end position="77"/>
    </location>
</feature>
<dbReference type="SUPFAM" id="SSF52833">
    <property type="entry name" value="Thioredoxin-like"/>
    <property type="match status" value="1"/>
</dbReference>
<dbReference type="EMBL" id="CASHTH010001804">
    <property type="protein sequence ID" value="CAI8020148.1"/>
    <property type="molecule type" value="Genomic_DNA"/>
</dbReference>
<accession>A0AA35S061</accession>
<dbReference type="Pfam" id="PF17991">
    <property type="entry name" value="Thioredoxin_10"/>
    <property type="match status" value="1"/>
</dbReference>
<dbReference type="PANTHER" id="PTHR42852:SF13">
    <property type="entry name" value="PROTEIN DIPZ"/>
    <property type="match status" value="1"/>
</dbReference>
<feature type="signal peptide" evidence="2">
    <location>
        <begin position="1"/>
        <end position="18"/>
    </location>
</feature>
<evidence type="ECO:0000256" key="1">
    <source>
        <dbReference type="SAM" id="MobiDB-lite"/>
    </source>
</evidence>
<proteinExistence type="predicted"/>